<dbReference type="InterPro" id="IPR036653">
    <property type="entry name" value="CinA-like_C"/>
</dbReference>
<dbReference type="EMBL" id="RPFW01000001">
    <property type="protein sequence ID" value="TVZ06121.1"/>
    <property type="molecule type" value="Genomic_DNA"/>
</dbReference>
<evidence type="ECO:0000259" key="1">
    <source>
        <dbReference type="Pfam" id="PF02464"/>
    </source>
</evidence>
<comment type="caution">
    <text evidence="2">The sequence shown here is derived from an EMBL/GenBank/DDBJ whole genome shotgun (WGS) entry which is preliminary data.</text>
</comment>
<dbReference type="AlphaFoldDB" id="A0A6P2C7V9"/>
<dbReference type="NCBIfam" id="TIGR00199">
    <property type="entry name" value="PncC_domain"/>
    <property type="match status" value="1"/>
</dbReference>
<feature type="domain" description="CinA C-terminal" evidence="1">
    <location>
        <begin position="12"/>
        <end position="160"/>
    </location>
</feature>
<evidence type="ECO:0000313" key="3">
    <source>
        <dbReference type="Proteomes" id="UP000460272"/>
    </source>
</evidence>
<organism evidence="2 3">
    <name type="scientific">Trebonia kvetii</name>
    <dbReference type="NCBI Taxonomy" id="2480626"/>
    <lineage>
        <taxon>Bacteria</taxon>
        <taxon>Bacillati</taxon>
        <taxon>Actinomycetota</taxon>
        <taxon>Actinomycetes</taxon>
        <taxon>Streptosporangiales</taxon>
        <taxon>Treboniaceae</taxon>
        <taxon>Trebonia</taxon>
    </lineage>
</organism>
<dbReference type="Gene3D" id="3.90.950.20">
    <property type="entry name" value="CinA-like"/>
    <property type="match status" value="1"/>
</dbReference>
<dbReference type="RefSeq" id="WP_145850875.1">
    <property type="nucleotide sequence ID" value="NZ_RPFW01000001.1"/>
</dbReference>
<evidence type="ECO:0000313" key="2">
    <source>
        <dbReference type="EMBL" id="TVZ06121.1"/>
    </source>
</evidence>
<accession>A0A6P2C7V9</accession>
<reference evidence="2 3" key="1">
    <citation type="submission" date="2018-11" db="EMBL/GenBank/DDBJ databases">
        <title>Trebonia kvetii gen.nov., sp.nov., a novel acidophilic actinobacterium, and proposal of the new actinobacterial family Treboniaceae fam. nov.</title>
        <authorList>
            <person name="Rapoport D."/>
            <person name="Sagova-Mareckova M."/>
            <person name="Sedlacek I."/>
            <person name="Provaznik J."/>
            <person name="Kralova S."/>
            <person name="Pavlinic D."/>
            <person name="Benes V."/>
            <person name="Kopecky J."/>
        </authorList>
    </citation>
    <scope>NUCLEOTIDE SEQUENCE [LARGE SCALE GENOMIC DNA]</scope>
    <source>
        <strain evidence="2 3">15Tr583</strain>
    </source>
</reference>
<gene>
    <name evidence="2" type="ORF">EAS64_01330</name>
</gene>
<dbReference type="Pfam" id="PF02464">
    <property type="entry name" value="CinA"/>
    <property type="match status" value="1"/>
</dbReference>
<dbReference type="SUPFAM" id="SSF142433">
    <property type="entry name" value="CinA-like"/>
    <property type="match status" value="1"/>
</dbReference>
<protein>
    <submittedName>
        <fullName evidence="2">CinA family protein</fullName>
    </submittedName>
</protein>
<sequence length="168" mass="17011">MADGVAGPEARELAAEIIGLLTRSGQTVATAESLTGGLVAAALTDVPGASNAFRGGIIAYATELKAGLLDVDGHMLDLHGPVYAPVAAAMAAGVRTRLGATVGVATTGVAGPDPQDGQPPGTVHIAVSLDDDTVVRTMAVPGNRDEVRRLTVERVLGLLLGRLREECP</sequence>
<proteinExistence type="predicted"/>
<keyword evidence="3" id="KW-1185">Reference proteome</keyword>
<dbReference type="InterPro" id="IPR008136">
    <property type="entry name" value="CinA_C"/>
</dbReference>
<name>A0A6P2C7V9_9ACTN</name>
<dbReference type="Proteomes" id="UP000460272">
    <property type="component" value="Unassembled WGS sequence"/>
</dbReference>
<dbReference type="OrthoDB" id="1253990at2"/>